<dbReference type="NCBIfam" id="TIGR01844">
    <property type="entry name" value="type_I_sec_TolC"/>
    <property type="match status" value="1"/>
</dbReference>
<feature type="coiled-coil region" evidence="8">
    <location>
        <begin position="112"/>
        <end position="171"/>
    </location>
</feature>
<evidence type="ECO:0000256" key="6">
    <source>
        <dbReference type="ARBA" id="ARBA00023136"/>
    </source>
</evidence>
<evidence type="ECO:0000256" key="8">
    <source>
        <dbReference type="SAM" id="Coils"/>
    </source>
</evidence>
<protein>
    <submittedName>
        <fullName evidence="10">Type I secretion protein TolC</fullName>
    </submittedName>
</protein>
<keyword evidence="8" id="KW-0175">Coiled coil</keyword>
<dbReference type="InterPro" id="IPR003423">
    <property type="entry name" value="OMP_efflux"/>
</dbReference>
<keyword evidence="7" id="KW-0998">Cell outer membrane</keyword>
<organism evidence="10">
    <name type="scientific">Sedimenticola thiotaurini</name>
    <dbReference type="NCBI Taxonomy" id="1543721"/>
    <lineage>
        <taxon>Bacteria</taxon>
        <taxon>Pseudomonadati</taxon>
        <taxon>Pseudomonadota</taxon>
        <taxon>Gammaproteobacteria</taxon>
        <taxon>Chromatiales</taxon>
        <taxon>Sedimenticolaceae</taxon>
        <taxon>Sedimenticola</taxon>
    </lineage>
</organism>
<comment type="subcellular location">
    <subcellularLocation>
        <location evidence="1">Cell outer membrane</location>
    </subcellularLocation>
</comment>
<keyword evidence="3" id="KW-0813">Transport</keyword>
<dbReference type="Proteomes" id="UP000886251">
    <property type="component" value="Unassembled WGS sequence"/>
</dbReference>
<gene>
    <name evidence="10" type="ORF">ENI96_02075</name>
</gene>
<evidence type="ECO:0000256" key="9">
    <source>
        <dbReference type="SAM" id="SignalP"/>
    </source>
</evidence>
<accession>A0A831RKQ4</accession>
<name>A0A831RKQ4_9GAMM</name>
<dbReference type="PANTHER" id="PTHR30026">
    <property type="entry name" value="OUTER MEMBRANE PROTEIN TOLC"/>
    <property type="match status" value="1"/>
</dbReference>
<evidence type="ECO:0000256" key="1">
    <source>
        <dbReference type="ARBA" id="ARBA00004442"/>
    </source>
</evidence>
<evidence type="ECO:0000256" key="3">
    <source>
        <dbReference type="ARBA" id="ARBA00022448"/>
    </source>
</evidence>
<dbReference type="AlphaFoldDB" id="A0A831RKQ4"/>
<dbReference type="GO" id="GO:0009279">
    <property type="term" value="C:cell outer membrane"/>
    <property type="evidence" value="ECO:0007669"/>
    <property type="project" value="UniProtKB-SubCell"/>
</dbReference>
<feature type="signal peptide" evidence="9">
    <location>
        <begin position="1"/>
        <end position="21"/>
    </location>
</feature>
<proteinExistence type="inferred from homology"/>
<keyword evidence="5" id="KW-0812">Transmembrane</keyword>
<dbReference type="PANTHER" id="PTHR30026:SF20">
    <property type="entry name" value="OUTER MEMBRANE PROTEIN TOLC"/>
    <property type="match status" value="1"/>
</dbReference>
<dbReference type="Gene3D" id="1.20.1600.10">
    <property type="entry name" value="Outer membrane efflux proteins (OEP)"/>
    <property type="match status" value="1"/>
</dbReference>
<reference evidence="10" key="1">
    <citation type="journal article" date="2020" name="mSystems">
        <title>Genome- and Community-Level Interaction Insights into Carbon Utilization and Element Cycling Functions of Hydrothermarchaeota in Hydrothermal Sediment.</title>
        <authorList>
            <person name="Zhou Z."/>
            <person name="Liu Y."/>
            <person name="Xu W."/>
            <person name="Pan J."/>
            <person name="Luo Z.H."/>
            <person name="Li M."/>
        </authorList>
    </citation>
    <scope>NUCLEOTIDE SEQUENCE [LARGE SCALE GENOMIC DNA]</scope>
    <source>
        <strain evidence="10">HyVt-443</strain>
    </source>
</reference>
<keyword evidence="6" id="KW-0472">Membrane</keyword>
<evidence type="ECO:0000313" key="10">
    <source>
        <dbReference type="EMBL" id="HEB95203.1"/>
    </source>
</evidence>
<feature type="chain" id="PRO_5032974366" evidence="9">
    <location>
        <begin position="22"/>
        <end position="439"/>
    </location>
</feature>
<comment type="caution">
    <text evidence="10">The sequence shown here is derived from an EMBL/GenBank/DDBJ whole genome shotgun (WGS) entry which is preliminary data.</text>
</comment>
<dbReference type="GO" id="GO:0015288">
    <property type="term" value="F:porin activity"/>
    <property type="evidence" value="ECO:0007669"/>
    <property type="project" value="TreeGrafter"/>
</dbReference>
<dbReference type="EMBL" id="DRKP01000023">
    <property type="protein sequence ID" value="HEB95203.1"/>
    <property type="molecule type" value="Genomic_DNA"/>
</dbReference>
<dbReference type="GO" id="GO:1990281">
    <property type="term" value="C:efflux pump complex"/>
    <property type="evidence" value="ECO:0007669"/>
    <property type="project" value="TreeGrafter"/>
</dbReference>
<comment type="similarity">
    <text evidence="2">Belongs to the outer membrane factor (OMF) (TC 1.B.17) family.</text>
</comment>
<keyword evidence="4" id="KW-1134">Transmembrane beta strand</keyword>
<dbReference type="SUPFAM" id="SSF56954">
    <property type="entry name" value="Outer membrane efflux proteins (OEP)"/>
    <property type="match status" value="1"/>
</dbReference>
<dbReference type="InterPro" id="IPR051906">
    <property type="entry name" value="TolC-like"/>
</dbReference>
<evidence type="ECO:0000256" key="2">
    <source>
        <dbReference type="ARBA" id="ARBA00007613"/>
    </source>
</evidence>
<keyword evidence="9" id="KW-0732">Signal</keyword>
<sequence>MNRPRFWLAVLALVVSGGAQALDLMEAYQLALESDPVLKQAEENLNAVRETRPQAKALLLPNVGISGRLNQNYRDITDSPFPVEEGSENFSTSNLSINLLQPIYNRAYWMQLEQADSVIAQAEAEYAAAKQDLMARTIEAYFNVLAAQDDLTVAKAKKEANLRQLDQAKQRFEVGLIAITDVHEAQAAYDGSRADVIATENKVNNAWEALFVIIGPHPGKLSKLAEKIPLNKPEPADLDEWAKVALEQNYSIVAARSALEAQRKTVEIQRSGHYPQLDLVGSYSLDTSGAELGRDSNTGVIGLQLNLPLYQGGAVSSRTRQALYNYQATKESLDSLRRSINQQVRNAYRGVITSISQVEALKATTVSAQSALESTQAGYEVGTRTLVDVLTVQGNMFAARRNYLAARYDYIINGLLLKQAASTLSEDDMLRVNKWLVAP</sequence>
<evidence type="ECO:0000256" key="7">
    <source>
        <dbReference type="ARBA" id="ARBA00023237"/>
    </source>
</evidence>
<dbReference type="GO" id="GO:0015562">
    <property type="term" value="F:efflux transmembrane transporter activity"/>
    <property type="evidence" value="ECO:0007669"/>
    <property type="project" value="InterPro"/>
</dbReference>
<dbReference type="InterPro" id="IPR010130">
    <property type="entry name" value="T1SS_OMP_TolC"/>
</dbReference>
<dbReference type="Pfam" id="PF02321">
    <property type="entry name" value="OEP"/>
    <property type="match status" value="2"/>
</dbReference>
<evidence type="ECO:0000256" key="5">
    <source>
        <dbReference type="ARBA" id="ARBA00022692"/>
    </source>
</evidence>
<evidence type="ECO:0000256" key="4">
    <source>
        <dbReference type="ARBA" id="ARBA00022452"/>
    </source>
</evidence>